<protein>
    <recommendedName>
        <fullName evidence="2">Putative snRNP Sm-like protein</fullName>
    </recommendedName>
</protein>
<comment type="caution">
    <text evidence="5">The sequence shown here is derived from an EMBL/GenBank/DDBJ whole genome shotgun (WGS) entry which is preliminary data.</text>
</comment>
<dbReference type="InterPro" id="IPR022901">
    <property type="entry name" value="snRNP_Sm-like_arc"/>
</dbReference>
<dbReference type="SMART" id="SM00651">
    <property type="entry name" value="Sm"/>
    <property type="match status" value="1"/>
</dbReference>
<evidence type="ECO:0000256" key="1">
    <source>
        <dbReference type="ARBA" id="ARBA00006850"/>
    </source>
</evidence>
<comment type="similarity">
    <text evidence="1">Belongs to the snRNP Sm proteins family.</text>
</comment>
<keyword evidence="3" id="KW-0687">Ribonucleoprotein</keyword>
<reference evidence="5" key="1">
    <citation type="journal article" date="2020" name="mSystems">
        <title>Genome- and Community-Level Interaction Insights into Carbon Utilization and Element Cycling Functions of Hydrothermarchaeota in Hydrothermal Sediment.</title>
        <authorList>
            <person name="Zhou Z."/>
            <person name="Liu Y."/>
            <person name="Xu W."/>
            <person name="Pan J."/>
            <person name="Luo Z.H."/>
            <person name="Li M."/>
        </authorList>
    </citation>
    <scope>NUCLEOTIDE SEQUENCE [LARGE SCALE GENOMIC DNA]</scope>
    <source>
        <strain evidence="5">SpSt-23</strain>
    </source>
</reference>
<dbReference type="SUPFAM" id="SSF50182">
    <property type="entry name" value="Sm-like ribonucleoproteins"/>
    <property type="match status" value="1"/>
</dbReference>
<dbReference type="PANTHER" id="PTHR10553:SF5">
    <property type="entry name" value="U6 SNRNA-ASSOCIATED SM-LIKE PROTEIN LSM7"/>
    <property type="match status" value="1"/>
</dbReference>
<organism evidence="5">
    <name type="scientific">Thermosphaera aggregans</name>
    <dbReference type="NCBI Taxonomy" id="54254"/>
    <lineage>
        <taxon>Archaea</taxon>
        <taxon>Thermoproteota</taxon>
        <taxon>Thermoprotei</taxon>
        <taxon>Desulfurococcales</taxon>
        <taxon>Desulfurococcaceae</taxon>
        <taxon>Thermosphaera</taxon>
    </lineage>
</organism>
<dbReference type="PROSITE" id="PS52002">
    <property type="entry name" value="SM"/>
    <property type="match status" value="1"/>
</dbReference>
<evidence type="ECO:0000256" key="2">
    <source>
        <dbReference type="ARBA" id="ARBA00021121"/>
    </source>
</evidence>
<dbReference type="InterPro" id="IPR047575">
    <property type="entry name" value="Sm"/>
</dbReference>
<dbReference type="GO" id="GO:0003723">
    <property type="term" value="F:RNA binding"/>
    <property type="evidence" value="ECO:0007669"/>
    <property type="project" value="InterPro"/>
</dbReference>
<accession>A0A7C2BL34</accession>
<evidence type="ECO:0000256" key="3">
    <source>
        <dbReference type="ARBA" id="ARBA00023274"/>
    </source>
</evidence>
<dbReference type="Gene3D" id="2.30.30.100">
    <property type="match status" value="1"/>
</dbReference>
<gene>
    <name evidence="5" type="ORF">ENP55_05650</name>
</gene>
<evidence type="ECO:0000313" key="5">
    <source>
        <dbReference type="EMBL" id="HEF87755.1"/>
    </source>
</evidence>
<proteinExistence type="inferred from homology"/>
<dbReference type="Pfam" id="PF01423">
    <property type="entry name" value="LSM"/>
    <property type="match status" value="1"/>
</dbReference>
<dbReference type="AlphaFoldDB" id="A0A7C2BL34"/>
<dbReference type="InterPro" id="IPR010920">
    <property type="entry name" value="LSM_dom_sf"/>
</dbReference>
<dbReference type="PANTHER" id="PTHR10553">
    <property type="entry name" value="SMALL NUCLEAR RIBONUCLEOPROTEIN"/>
    <property type="match status" value="1"/>
</dbReference>
<dbReference type="InterPro" id="IPR001163">
    <property type="entry name" value="Sm_dom_euk/arc"/>
</dbReference>
<feature type="domain" description="Sm" evidence="4">
    <location>
        <begin position="4"/>
        <end position="76"/>
    </location>
</feature>
<dbReference type="GO" id="GO:1990904">
    <property type="term" value="C:ribonucleoprotein complex"/>
    <property type="evidence" value="ECO:0007669"/>
    <property type="project" value="UniProtKB-KW"/>
</dbReference>
<sequence length="76" mass="8434">MSETAHKMLEENIGNIVLIKIKDDITLRGKLRSYDQHLNIVLDDVEEIGEGGASRKLGTVVIRGDTVVFISPITEQ</sequence>
<dbReference type="InterPro" id="IPR044641">
    <property type="entry name" value="Lsm7/SmG-like"/>
</dbReference>
<dbReference type="EMBL" id="DSJT01000032">
    <property type="protein sequence ID" value="HEF87755.1"/>
    <property type="molecule type" value="Genomic_DNA"/>
</dbReference>
<dbReference type="CDD" id="cd01731">
    <property type="entry name" value="archaeal_Sm1"/>
    <property type="match status" value="1"/>
</dbReference>
<name>A0A7C2BL34_9CREN</name>
<evidence type="ECO:0000259" key="4">
    <source>
        <dbReference type="PROSITE" id="PS52002"/>
    </source>
</evidence>